<protein>
    <recommendedName>
        <fullName evidence="8">Tetratricopeptide repeat protein 30</fullName>
    </recommendedName>
</protein>
<comment type="similarity">
    <text evidence="2 8">Belongs to the TTC30/dfy-1/fleer family.</text>
</comment>
<name>A0ABN7NQW8_TIMPD</name>
<dbReference type="SMART" id="SM00028">
    <property type="entry name" value="TPR"/>
    <property type="match status" value="4"/>
</dbReference>
<evidence type="ECO:0000256" key="5">
    <source>
        <dbReference type="ARBA" id="ARBA00022803"/>
    </source>
</evidence>
<accession>A0ABN7NQW8</accession>
<dbReference type="Gene3D" id="1.25.40.10">
    <property type="entry name" value="Tetratricopeptide repeat domain"/>
    <property type="match status" value="3"/>
</dbReference>
<evidence type="ECO:0000256" key="9">
    <source>
        <dbReference type="SAM" id="Coils"/>
    </source>
</evidence>
<evidence type="ECO:0000256" key="4">
    <source>
        <dbReference type="ARBA" id="ARBA00022794"/>
    </source>
</evidence>
<dbReference type="Proteomes" id="UP001153148">
    <property type="component" value="Unassembled WGS sequence"/>
</dbReference>
<keyword evidence="9" id="KW-0175">Coiled coil</keyword>
<dbReference type="PANTHER" id="PTHR20931:SF0">
    <property type="entry name" value="TETRATRICOPEPTIDE REPEAT PROTEIN 30"/>
    <property type="match status" value="1"/>
</dbReference>
<sequence length="585" mass="68200">MFAHNVQIKDGEYTKTIYSMIKEQRYTEAIRVLNNVLETNSNSRAGLSLLAYCYFYTQDFVNAANCYEQLTLLLPEESEYKLYYAQSLYQACLYEEAMRVTSQIDDTAFQGKVTKLQAAIKYGEEDLTGAKSLVDSSPEDDPDTDINHGCLLYKESRFEDALQKFTTSLQILGYNPHLSYNVALCYYRLKEYAPALKHISDIIERGIRDHPELSVGMTTEDESSREALTDMPPRSEEELDAVTLHNQALMNMETRPTEGFEKLQFLLQQNPFPPETFGNLLLLYCKYEYFDLAADVLAENAHLTYKYLTPYLYNFLDALITQQTSPEEAYRKFDEIASKHTETLRKLTKQVQEAKQNHDDESVKRHIVEYEDVLERYIPVLMAQAKVYWDMENYAQVEKIFRKSVEFSNENDTWKLNVAHVLFMQENKFKEATGFYEPIVKKHYDNILNVSAIVLANLCVSYIMTSQNEEAEEMMRKIEKEEEQLAYDEPEKKIFHLCIVNLVIGFYAKRCFLSLIENLAKHMIATRDSVFQECLQFLEQCEVYGKDVKTVIEQPLEESHLHQGKNTVTYEARLLKSLLLRLQMY</sequence>
<keyword evidence="7 8" id="KW-0966">Cell projection</keyword>
<keyword evidence="5 8" id="KW-0802">TPR repeat</keyword>
<gene>
    <name evidence="10" type="ORF">TPAB3V08_LOCUS2945</name>
</gene>
<proteinExistence type="inferred from homology"/>
<keyword evidence="4 8" id="KW-0970">Cilium biogenesis/degradation</keyword>
<comment type="subcellular location">
    <subcellularLocation>
        <location evidence="1 8">Cell projection</location>
        <location evidence="1 8">Cilium</location>
    </subcellularLocation>
</comment>
<comment type="caution">
    <text evidence="10">The sequence shown here is derived from an EMBL/GenBank/DDBJ whole genome shotgun (WGS) entry which is preliminary data.</text>
</comment>
<dbReference type="InterPro" id="IPR011990">
    <property type="entry name" value="TPR-like_helical_dom_sf"/>
</dbReference>
<dbReference type="InterPro" id="IPR019734">
    <property type="entry name" value="TPR_rpt"/>
</dbReference>
<keyword evidence="6 8" id="KW-0969">Cilium</keyword>
<reference evidence="10" key="1">
    <citation type="submission" date="2021-03" db="EMBL/GenBank/DDBJ databases">
        <authorList>
            <person name="Tran Van P."/>
        </authorList>
    </citation>
    <scope>NUCLEOTIDE SEQUENCE</scope>
</reference>
<dbReference type="EMBL" id="CAJPIN010003134">
    <property type="protein sequence ID" value="CAG2055947.1"/>
    <property type="molecule type" value="Genomic_DNA"/>
</dbReference>
<evidence type="ECO:0000313" key="10">
    <source>
        <dbReference type="EMBL" id="CAG2055947.1"/>
    </source>
</evidence>
<evidence type="ECO:0000256" key="6">
    <source>
        <dbReference type="ARBA" id="ARBA00023069"/>
    </source>
</evidence>
<evidence type="ECO:0000256" key="8">
    <source>
        <dbReference type="RuleBase" id="RU367070"/>
    </source>
</evidence>
<evidence type="ECO:0000256" key="2">
    <source>
        <dbReference type="ARBA" id="ARBA00009522"/>
    </source>
</evidence>
<evidence type="ECO:0000256" key="3">
    <source>
        <dbReference type="ARBA" id="ARBA00022737"/>
    </source>
</evidence>
<organism evidence="10 11">
    <name type="scientific">Timema podura</name>
    <name type="common">Walking stick</name>
    <dbReference type="NCBI Taxonomy" id="61482"/>
    <lineage>
        <taxon>Eukaryota</taxon>
        <taxon>Metazoa</taxon>
        <taxon>Ecdysozoa</taxon>
        <taxon>Arthropoda</taxon>
        <taxon>Hexapoda</taxon>
        <taxon>Insecta</taxon>
        <taxon>Pterygota</taxon>
        <taxon>Neoptera</taxon>
        <taxon>Polyneoptera</taxon>
        <taxon>Phasmatodea</taxon>
        <taxon>Timematodea</taxon>
        <taxon>Timematoidea</taxon>
        <taxon>Timematidae</taxon>
        <taxon>Timema</taxon>
    </lineage>
</organism>
<comment type="function">
    <text evidence="8">Required for polyglutamylation of axonemal tubulin. Plays a role in anterograde intraflagellar transport (IFT), the process by which cilia precursors are transported from the base of the cilium to the site of their incorporation at the tip.</text>
</comment>
<dbReference type="SUPFAM" id="SSF48452">
    <property type="entry name" value="TPR-like"/>
    <property type="match status" value="3"/>
</dbReference>
<dbReference type="InterPro" id="IPR039941">
    <property type="entry name" value="TT30"/>
</dbReference>
<dbReference type="PANTHER" id="PTHR20931">
    <property type="entry name" value="TETRATRICOPEPTIDE REPEAT PROTEIN 30"/>
    <property type="match status" value="1"/>
</dbReference>
<evidence type="ECO:0000256" key="7">
    <source>
        <dbReference type="ARBA" id="ARBA00023273"/>
    </source>
</evidence>
<keyword evidence="3" id="KW-0677">Repeat</keyword>
<evidence type="ECO:0000256" key="1">
    <source>
        <dbReference type="ARBA" id="ARBA00004138"/>
    </source>
</evidence>
<feature type="coiled-coil region" evidence="9">
    <location>
        <begin position="337"/>
        <end position="364"/>
    </location>
</feature>
<keyword evidence="11" id="KW-1185">Reference proteome</keyword>
<evidence type="ECO:0000313" key="11">
    <source>
        <dbReference type="Proteomes" id="UP001153148"/>
    </source>
</evidence>